<name>A0A1D8GFP8_9FIRM</name>
<sequence>MNSLFSIAILPPSKFIVIRSDSTIMYKLCEGFVRISWENFKIFVIKKQNPAKIFIPIYMKYLNYTSIDV</sequence>
<dbReference type="AlphaFoldDB" id="A0A1D8GFP8"/>
<protein>
    <submittedName>
        <fullName evidence="1">Uncharacterized protein</fullName>
    </submittedName>
</protein>
<keyword evidence="2" id="KW-1185">Reference proteome</keyword>
<dbReference type="EMBL" id="CP017269">
    <property type="protein sequence ID" value="AOT69743.1"/>
    <property type="molecule type" value="Genomic_DNA"/>
</dbReference>
<dbReference type="Proteomes" id="UP000095743">
    <property type="component" value="Chromosome"/>
</dbReference>
<reference evidence="1 2" key="1">
    <citation type="submission" date="2016-09" db="EMBL/GenBank/DDBJ databases">
        <title>Genomic analysis reveals versatility of anaerobic energy metabolism of Geosporobacter ferrireducens IRF9 of phylum Firmicutes.</title>
        <authorList>
            <person name="Kim S.-J."/>
        </authorList>
    </citation>
    <scope>NUCLEOTIDE SEQUENCE [LARGE SCALE GENOMIC DNA]</scope>
    <source>
        <strain evidence="1 2">IRF9</strain>
    </source>
</reference>
<dbReference type="KEGG" id="gfe:Gferi_09190"/>
<gene>
    <name evidence="1" type="ORF">Gferi_09190</name>
</gene>
<proteinExistence type="predicted"/>
<evidence type="ECO:0000313" key="2">
    <source>
        <dbReference type="Proteomes" id="UP000095743"/>
    </source>
</evidence>
<evidence type="ECO:0000313" key="1">
    <source>
        <dbReference type="EMBL" id="AOT69743.1"/>
    </source>
</evidence>
<accession>A0A1D8GFP8</accession>
<organism evidence="1 2">
    <name type="scientific">Geosporobacter ferrireducens</name>
    <dbReference type="NCBI Taxonomy" id="1424294"/>
    <lineage>
        <taxon>Bacteria</taxon>
        <taxon>Bacillati</taxon>
        <taxon>Bacillota</taxon>
        <taxon>Clostridia</taxon>
        <taxon>Peptostreptococcales</taxon>
        <taxon>Thermotaleaceae</taxon>
        <taxon>Geosporobacter</taxon>
    </lineage>
</organism>